<comment type="caution">
    <text evidence="2">The sequence shown here is derived from an EMBL/GenBank/DDBJ whole genome shotgun (WGS) entry which is preliminary data.</text>
</comment>
<protein>
    <recommendedName>
        <fullName evidence="4">Class I SAM-dependent methyltransferase</fullName>
    </recommendedName>
</protein>
<dbReference type="RefSeq" id="WP_022921147.1">
    <property type="nucleotide sequence ID" value="NZ_BMLB01000001.1"/>
</dbReference>
<feature type="region of interest" description="Disordered" evidence="1">
    <location>
        <begin position="1"/>
        <end position="20"/>
    </location>
</feature>
<dbReference type="InterPro" id="IPR029063">
    <property type="entry name" value="SAM-dependent_MTases_sf"/>
</dbReference>
<dbReference type="EMBL" id="BMLB01000001">
    <property type="protein sequence ID" value="GGK56208.1"/>
    <property type="molecule type" value="Genomic_DNA"/>
</dbReference>
<sequence>MTTQEPTGRHGQGPPSRASADWLTLRREADTEARDAGATVLLERLVDHLRAGGTAPVRVVDVGAGTGANHAYLSPRLPLAQDWVVVDHDPDLLGHAGHGDAVRVRAGVRDLAAVLEDLLDADGADDRPTLLTCTALLDVLTTEELGQLADAVARTGGPALFALSVTGEVRWTPCDPADGAVAGLFDAHQRRGGRPGPLAPSVLTEQLVAHGLAVERARTPWVLDARRPQLLERFLVERADAAREQAGQEESRRLVDRWLTDRLRQVRSAGLSVRVGHVDLLVLPHRAEGVAGRPGEGGG</sequence>
<evidence type="ECO:0008006" key="4">
    <source>
        <dbReference type="Google" id="ProtNLM"/>
    </source>
</evidence>
<reference evidence="3" key="1">
    <citation type="journal article" date="2019" name="Int. J. Syst. Evol. Microbiol.">
        <title>The Global Catalogue of Microorganisms (GCM) 10K type strain sequencing project: providing services to taxonomists for standard genome sequencing and annotation.</title>
        <authorList>
            <consortium name="The Broad Institute Genomics Platform"/>
            <consortium name="The Broad Institute Genome Sequencing Center for Infectious Disease"/>
            <person name="Wu L."/>
            <person name="Ma J."/>
        </authorList>
    </citation>
    <scope>NUCLEOTIDE SEQUENCE [LARGE SCALE GENOMIC DNA]</scope>
    <source>
        <strain evidence="3">CGMCC 1.5362</strain>
    </source>
</reference>
<organism evidence="2 3">
    <name type="scientific">Ornithinimicrobium pekingense</name>
    <dbReference type="NCBI Taxonomy" id="384677"/>
    <lineage>
        <taxon>Bacteria</taxon>
        <taxon>Bacillati</taxon>
        <taxon>Actinomycetota</taxon>
        <taxon>Actinomycetes</taxon>
        <taxon>Micrococcales</taxon>
        <taxon>Ornithinimicrobiaceae</taxon>
        <taxon>Ornithinimicrobium</taxon>
    </lineage>
</organism>
<accession>A0ABQ2F6J4</accession>
<name>A0ABQ2F6J4_9MICO</name>
<dbReference type="Proteomes" id="UP000662111">
    <property type="component" value="Unassembled WGS sequence"/>
</dbReference>
<dbReference type="SUPFAM" id="SSF53335">
    <property type="entry name" value="S-adenosyl-L-methionine-dependent methyltransferases"/>
    <property type="match status" value="1"/>
</dbReference>
<evidence type="ECO:0000313" key="3">
    <source>
        <dbReference type="Proteomes" id="UP000662111"/>
    </source>
</evidence>
<evidence type="ECO:0000313" key="2">
    <source>
        <dbReference type="EMBL" id="GGK56208.1"/>
    </source>
</evidence>
<gene>
    <name evidence="2" type="ORF">GCM10011509_00730</name>
</gene>
<evidence type="ECO:0000256" key="1">
    <source>
        <dbReference type="SAM" id="MobiDB-lite"/>
    </source>
</evidence>
<proteinExistence type="predicted"/>
<keyword evidence="3" id="KW-1185">Reference proteome</keyword>
<dbReference type="Gene3D" id="3.40.50.150">
    <property type="entry name" value="Vaccinia Virus protein VP39"/>
    <property type="match status" value="1"/>
</dbReference>